<accession>A0A1P8UBT8</accession>
<protein>
    <submittedName>
        <fullName evidence="1">Uncharacterized protein</fullName>
    </submittedName>
</protein>
<dbReference type="RefSeq" id="WP_076691918.1">
    <property type="nucleotide sequence ID" value="NZ_CALBSP010000046.1"/>
</dbReference>
<dbReference type="STRING" id="36805.BOH66_15920"/>
<keyword evidence="2" id="KW-1185">Reference proteome</keyword>
<dbReference type="AlphaFoldDB" id="A0A1P8UBT8"/>
<dbReference type="OrthoDB" id="2664633at2"/>
<name>A0A1P8UBT8_9MICO</name>
<evidence type="ECO:0000313" key="2">
    <source>
        <dbReference type="Proteomes" id="UP000187185"/>
    </source>
</evidence>
<dbReference type="Proteomes" id="UP000187185">
    <property type="component" value="Chromosome"/>
</dbReference>
<evidence type="ECO:0000313" key="1">
    <source>
        <dbReference type="EMBL" id="APZ35552.1"/>
    </source>
</evidence>
<dbReference type="KEGG" id="maur:BOH66_15920"/>
<dbReference type="EMBL" id="CP018762">
    <property type="protein sequence ID" value="APZ35552.1"/>
    <property type="molecule type" value="Genomic_DNA"/>
</dbReference>
<reference evidence="1 2" key="1">
    <citation type="submission" date="2016-12" db="EMBL/GenBank/DDBJ databases">
        <title>Complete genome sequence of Microbacterium aurum KACC 15219.</title>
        <authorList>
            <person name="Jung Y."/>
            <person name="Shin J.-H."/>
            <person name="Lee Y.-J."/>
            <person name="Yi H."/>
            <person name="Bahn Y.-S."/>
            <person name="Kim J.F."/>
            <person name="Lee D.-W."/>
        </authorList>
    </citation>
    <scope>NUCLEOTIDE SEQUENCE [LARGE SCALE GENOMIC DNA]</scope>
    <source>
        <strain evidence="1 2">KACC 15219</strain>
    </source>
</reference>
<proteinExistence type="predicted"/>
<organism evidence="1 2">
    <name type="scientific">Microbacterium aurum</name>
    <dbReference type="NCBI Taxonomy" id="36805"/>
    <lineage>
        <taxon>Bacteria</taxon>
        <taxon>Bacillati</taxon>
        <taxon>Actinomycetota</taxon>
        <taxon>Actinomycetes</taxon>
        <taxon>Micrococcales</taxon>
        <taxon>Microbacteriaceae</taxon>
        <taxon>Microbacterium</taxon>
    </lineage>
</organism>
<sequence>MSAIKPVFRELREAVVHGMGHAQRRLHQVADNLDDHLDDVVKAVRDQDTYDDAVSRGWLKNLKLRRGEKTDAGWHFLPEKDRVASGDVPNYPGEYTLDLHGSPTQVQGPTGSMLDAADFADMIKKRTDWDGETPIRLFSCDTGARPDGFAQQLSTILKVDVTAPTKPVWSQKGGAPFVTDIDPVTGAPVIPPNGTWVTFSPKE</sequence>
<gene>
    <name evidence="1" type="ORF">BOH66_15920</name>
</gene>